<evidence type="ECO:0000313" key="1">
    <source>
        <dbReference type="EMBL" id="GAH81196.1"/>
    </source>
</evidence>
<reference evidence="1" key="1">
    <citation type="journal article" date="2014" name="Front. Microbiol.">
        <title>High frequency of phylogenetically diverse reductive dehalogenase-homologous genes in deep subseafloor sedimentary metagenomes.</title>
        <authorList>
            <person name="Kawai M."/>
            <person name="Futagami T."/>
            <person name="Toyoda A."/>
            <person name="Takaki Y."/>
            <person name="Nishi S."/>
            <person name="Hori S."/>
            <person name="Arai W."/>
            <person name="Tsubouchi T."/>
            <person name="Morono Y."/>
            <person name="Uchiyama I."/>
            <person name="Ito T."/>
            <person name="Fujiyama A."/>
            <person name="Inagaki F."/>
            <person name="Takami H."/>
        </authorList>
    </citation>
    <scope>NUCLEOTIDE SEQUENCE</scope>
    <source>
        <strain evidence="1">Expedition CK06-06</strain>
    </source>
</reference>
<comment type="caution">
    <text evidence="1">The sequence shown here is derived from an EMBL/GenBank/DDBJ whole genome shotgun (WGS) entry which is preliminary data.</text>
</comment>
<accession>X1IFK9</accession>
<organism evidence="1">
    <name type="scientific">marine sediment metagenome</name>
    <dbReference type="NCBI Taxonomy" id="412755"/>
    <lineage>
        <taxon>unclassified sequences</taxon>
        <taxon>metagenomes</taxon>
        <taxon>ecological metagenomes</taxon>
    </lineage>
</organism>
<proteinExistence type="predicted"/>
<dbReference type="AlphaFoldDB" id="X1IFK9"/>
<name>X1IFK9_9ZZZZ</name>
<gene>
    <name evidence="1" type="ORF">S03H2_55551</name>
</gene>
<dbReference type="EMBL" id="BARU01035491">
    <property type="protein sequence ID" value="GAH81196.1"/>
    <property type="molecule type" value="Genomic_DNA"/>
</dbReference>
<sequence length="87" mass="10390">MTKKDTEIKLEHLKVVRKKIILWEADNEIQETQSCILKGWINALIKCLELFSLLFEFYPKNLMEKKGKEIDNNLSDLEKVIENLKRR</sequence>
<protein>
    <submittedName>
        <fullName evidence="1">Uncharacterized protein</fullName>
    </submittedName>
</protein>